<comment type="caution">
    <text evidence="2">The sequence shown here is derived from an EMBL/GenBank/DDBJ whole genome shotgun (WGS) entry which is preliminary data.</text>
</comment>
<dbReference type="InterPro" id="IPR029052">
    <property type="entry name" value="Metallo-depent_PP-like"/>
</dbReference>
<dbReference type="Pfam" id="PF00149">
    <property type="entry name" value="Metallophos"/>
    <property type="match status" value="1"/>
</dbReference>
<dbReference type="EMBL" id="JAAAJB010000112">
    <property type="protein sequence ID" value="KAG0265634.1"/>
    <property type="molecule type" value="Genomic_DNA"/>
</dbReference>
<dbReference type="PANTHER" id="PTHR46546">
    <property type="entry name" value="SHEWANELLA-LIKE PROTEIN PHOSPHATASE 1"/>
    <property type="match status" value="1"/>
</dbReference>
<dbReference type="PANTHER" id="PTHR46546:SF4">
    <property type="entry name" value="SHEWANELLA-LIKE PROTEIN PHOSPHATASE 1"/>
    <property type="match status" value="1"/>
</dbReference>
<evidence type="ECO:0000259" key="1">
    <source>
        <dbReference type="Pfam" id="PF00149"/>
    </source>
</evidence>
<dbReference type="OrthoDB" id="5976022at2759"/>
<reference evidence="2" key="1">
    <citation type="journal article" date="2020" name="Fungal Divers.">
        <title>Resolving the Mortierellaceae phylogeny through synthesis of multi-gene phylogenetics and phylogenomics.</title>
        <authorList>
            <person name="Vandepol N."/>
            <person name="Liber J."/>
            <person name="Desiro A."/>
            <person name="Na H."/>
            <person name="Kennedy M."/>
            <person name="Barry K."/>
            <person name="Grigoriev I.V."/>
            <person name="Miller A.N."/>
            <person name="O'Donnell K."/>
            <person name="Stajich J.E."/>
            <person name="Bonito G."/>
        </authorList>
    </citation>
    <scope>NUCLEOTIDE SEQUENCE</scope>
    <source>
        <strain evidence="2">BC1065</strain>
    </source>
</reference>
<sequence length="287" mass="31592">MVAVGDLHSDYPQAIKVLMLAGVVNDKGDWIGGTDTLVQTQWIRASPAAAADPETRVVEPDLVDRGPDTIKVYNLFDNLCKQAKAAGGQVVNLYGNHEVMNIGQDLRYVTEEDYASFGGREARRQAFDIQTGWLGQQIYANFNLTYIHNGHTVLSHGDMHPAWAGAGIDKMNHVAREALWNKDYHAPIFRTMGPIWWRGLAMEEDGSSETCRYVDAVKKALGVNRLISGHTPQHDKILSRCNGGYMVIDVGISSYYGAHLAALEIIDNKDGSQTVHALYPGGKILVN</sequence>
<gene>
    <name evidence="2" type="ORF">DFQ27_000509</name>
</gene>
<dbReference type="InterPro" id="IPR004843">
    <property type="entry name" value="Calcineurin-like_PHP"/>
</dbReference>
<feature type="domain" description="Calcineurin-like phosphoesterase" evidence="1">
    <location>
        <begin position="4"/>
        <end position="233"/>
    </location>
</feature>
<dbReference type="SUPFAM" id="SSF56300">
    <property type="entry name" value="Metallo-dependent phosphatases"/>
    <property type="match status" value="1"/>
</dbReference>
<name>A0A9P6QGA8_9FUNG</name>
<accession>A0A9P6QGA8</accession>
<dbReference type="AlphaFoldDB" id="A0A9P6QGA8"/>
<evidence type="ECO:0000313" key="2">
    <source>
        <dbReference type="EMBL" id="KAG0265634.1"/>
    </source>
</evidence>
<dbReference type="GO" id="GO:0016787">
    <property type="term" value="F:hydrolase activity"/>
    <property type="evidence" value="ECO:0007669"/>
    <property type="project" value="InterPro"/>
</dbReference>
<organism evidence="2 3">
    <name type="scientific">Actinomortierella ambigua</name>
    <dbReference type="NCBI Taxonomy" id="1343610"/>
    <lineage>
        <taxon>Eukaryota</taxon>
        <taxon>Fungi</taxon>
        <taxon>Fungi incertae sedis</taxon>
        <taxon>Mucoromycota</taxon>
        <taxon>Mortierellomycotina</taxon>
        <taxon>Mortierellomycetes</taxon>
        <taxon>Mortierellales</taxon>
        <taxon>Mortierellaceae</taxon>
        <taxon>Actinomortierella</taxon>
    </lineage>
</organism>
<keyword evidence="3" id="KW-1185">Reference proteome</keyword>
<protein>
    <recommendedName>
        <fullName evidence="1">Calcineurin-like phosphoesterase domain-containing protein</fullName>
    </recommendedName>
</protein>
<proteinExistence type="predicted"/>
<dbReference type="Proteomes" id="UP000807716">
    <property type="component" value="Unassembled WGS sequence"/>
</dbReference>
<dbReference type="Gene3D" id="3.60.21.10">
    <property type="match status" value="2"/>
</dbReference>
<evidence type="ECO:0000313" key="3">
    <source>
        <dbReference type="Proteomes" id="UP000807716"/>
    </source>
</evidence>